<organism evidence="2 3">
    <name type="scientific">Candidatus Yanofskybacteria bacterium GW2011_GWE2_40_11</name>
    <dbReference type="NCBI Taxonomy" id="1619033"/>
    <lineage>
        <taxon>Bacteria</taxon>
        <taxon>Candidatus Yanofskyibacteriota</taxon>
    </lineage>
</organism>
<dbReference type="InterPro" id="IPR001279">
    <property type="entry name" value="Metallo-B-lactamas"/>
</dbReference>
<dbReference type="AlphaFoldDB" id="A0A0G0TQJ6"/>
<protein>
    <submittedName>
        <fullName evidence="2">Competence protein ComEC</fullName>
    </submittedName>
</protein>
<dbReference type="PANTHER" id="PTHR30619:SF7">
    <property type="entry name" value="BETA-LACTAMASE DOMAIN PROTEIN"/>
    <property type="match status" value="1"/>
</dbReference>
<dbReference type="PANTHER" id="PTHR30619">
    <property type="entry name" value="DNA INTERNALIZATION/COMPETENCE PROTEIN COMEC/REC2"/>
    <property type="match status" value="1"/>
</dbReference>
<reference evidence="2 3" key="1">
    <citation type="journal article" date="2015" name="Nature">
        <title>rRNA introns, odd ribosomes, and small enigmatic genomes across a large radiation of phyla.</title>
        <authorList>
            <person name="Brown C.T."/>
            <person name="Hug L.A."/>
            <person name="Thomas B.C."/>
            <person name="Sharon I."/>
            <person name="Castelle C.J."/>
            <person name="Singh A."/>
            <person name="Wilkins M.J."/>
            <person name="Williams K.H."/>
            <person name="Banfield J.F."/>
        </authorList>
    </citation>
    <scope>NUCLEOTIDE SEQUENCE [LARGE SCALE GENOMIC DNA]</scope>
</reference>
<proteinExistence type="predicted"/>
<dbReference type="Pfam" id="PF00753">
    <property type="entry name" value="Lactamase_B"/>
    <property type="match status" value="1"/>
</dbReference>
<gene>
    <name evidence="2" type="ORF">UT75_C0010G0036</name>
</gene>
<dbReference type="InterPro" id="IPR036866">
    <property type="entry name" value="RibonucZ/Hydroxyglut_hydro"/>
</dbReference>
<sequence length="291" mass="31493">MVVDYKKVGFIHLTIFACLLVFAIATTSLARVNDGFLKIYFLDVGQGDAGFIVTPAGRQILIDGGPSDAVLSKISSRMPFYDKDIDVLIASHKHSDHIAGLMSVLDRYDVNNIVDTKIGYSSSEVSKWNQLKLAEGANEIEAKAGGYMDLGEGITITFLHPEDTLEGKTSKNPNDDSIVTMLQYENFRVLFVGDAGAKVENAMMSSDIDLSADVLKVGHHGSATSTSTKFLSAVSPEVATIEVGAKNTFGHPSPIVISRLENNGIKYYRTDADGDIEVVSDGNFFKVNKSK</sequence>
<dbReference type="SMART" id="SM00849">
    <property type="entry name" value="Lactamase_B"/>
    <property type="match status" value="1"/>
</dbReference>
<dbReference type="InterPro" id="IPR035681">
    <property type="entry name" value="ComA-like_MBL"/>
</dbReference>
<evidence type="ECO:0000313" key="3">
    <source>
        <dbReference type="Proteomes" id="UP000034072"/>
    </source>
</evidence>
<comment type="caution">
    <text evidence="2">The sequence shown here is derived from an EMBL/GenBank/DDBJ whole genome shotgun (WGS) entry which is preliminary data.</text>
</comment>
<dbReference type="Gene3D" id="3.60.15.10">
    <property type="entry name" value="Ribonuclease Z/Hydroxyacylglutathione hydrolase-like"/>
    <property type="match status" value="1"/>
</dbReference>
<dbReference type="PROSITE" id="PS51257">
    <property type="entry name" value="PROKAR_LIPOPROTEIN"/>
    <property type="match status" value="1"/>
</dbReference>
<name>A0A0G0TQJ6_9BACT</name>
<dbReference type="Proteomes" id="UP000034072">
    <property type="component" value="Unassembled WGS sequence"/>
</dbReference>
<feature type="domain" description="Metallo-beta-lactamase" evidence="1">
    <location>
        <begin position="46"/>
        <end position="245"/>
    </location>
</feature>
<evidence type="ECO:0000313" key="2">
    <source>
        <dbReference type="EMBL" id="KKR40097.1"/>
    </source>
</evidence>
<accession>A0A0G0TQJ6</accession>
<dbReference type="SUPFAM" id="SSF56281">
    <property type="entry name" value="Metallo-hydrolase/oxidoreductase"/>
    <property type="match status" value="1"/>
</dbReference>
<evidence type="ECO:0000259" key="1">
    <source>
        <dbReference type="SMART" id="SM00849"/>
    </source>
</evidence>
<dbReference type="CDD" id="cd07731">
    <property type="entry name" value="ComA-like_MBL-fold"/>
    <property type="match status" value="1"/>
</dbReference>
<dbReference type="InterPro" id="IPR052159">
    <property type="entry name" value="Competence_DNA_uptake"/>
</dbReference>
<dbReference type="EMBL" id="LBXZ01000010">
    <property type="protein sequence ID" value="KKR40097.1"/>
    <property type="molecule type" value="Genomic_DNA"/>
</dbReference>